<proteinExistence type="predicted"/>
<evidence type="ECO:0000313" key="4">
    <source>
        <dbReference type="EMBL" id="TLD93246.1"/>
    </source>
</evidence>
<accession>A0A347VNF7</accession>
<feature type="compositionally biased region" description="Basic and acidic residues" evidence="1">
    <location>
        <begin position="103"/>
        <end position="117"/>
    </location>
</feature>
<dbReference type="EMBL" id="JRMP02000015">
    <property type="protein sequence ID" value="TLD93246.1"/>
    <property type="molecule type" value="Genomic_DNA"/>
</dbReference>
<evidence type="ECO:0000256" key="1">
    <source>
        <dbReference type="SAM" id="MobiDB-lite"/>
    </source>
</evidence>
<dbReference type="AlphaFoldDB" id="A0A347VNF7"/>
<organism evidence="4 5">
    <name type="scientific">Helicobacter saguini</name>
    <dbReference type="NCBI Taxonomy" id="1548018"/>
    <lineage>
        <taxon>Bacteria</taxon>
        <taxon>Pseudomonadati</taxon>
        <taxon>Campylobacterota</taxon>
        <taxon>Epsilonproteobacteria</taxon>
        <taxon>Campylobacterales</taxon>
        <taxon>Helicobacteraceae</taxon>
        <taxon>Helicobacter</taxon>
    </lineage>
</organism>
<keyword evidence="5" id="KW-1185">Reference proteome</keyword>
<keyword evidence="2" id="KW-0472">Membrane</keyword>
<evidence type="ECO:0000313" key="3">
    <source>
        <dbReference type="EMBL" id="MWV69890.1"/>
    </source>
</evidence>
<feature type="region of interest" description="Disordered" evidence="1">
    <location>
        <begin position="98"/>
        <end position="117"/>
    </location>
</feature>
<dbReference type="EMBL" id="QBIU01000001">
    <property type="protein sequence ID" value="MWV69890.1"/>
    <property type="molecule type" value="Genomic_DNA"/>
</dbReference>
<reference evidence="4 5" key="1">
    <citation type="journal article" date="2014" name="Genome Announc.">
        <title>Draft genome sequences of eight enterohepatic helicobacter species isolated from both laboratory and wild rodents.</title>
        <authorList>
            <person name="Sheh A."/>
            <person name="Shen Z."/>
            <person name="Fox J.G."/>
        </authorList>
    </citation>
    <scope>NUCLEOTIDE SEQUENCE [LARGE SCALE GENOMIC DNA]</scope>
    <source>
        <strain evidence="4 5">MIT 97-6194</strain>
    </source>
</reference>
<evidence type="ECO:0000313" key="6">
    <source>
        <dbReference type="Proteomes" id="UP000477070"/>
    </source>
</evidence>
<evidence type="ECO:0000313" key="5">
    <source>
        <dbReference type="Proteomes" id="UP000029714"/>
    </source>
</evidence>
<keyword evidence="2" id="KW-1133">Transmembrane helix</keyword>
<keyword evidence="2" id="KW-0812">Transmembrane</keyword>
<protein>
    <submittedName>
        <fullName evidence="4">Uncharacterized protein</fullName>
    </submittedName>
</protein>
<gene>
    <name evidence="3" type="ORF">DCO61_07720</name>
    <name evidence="4" type="ORF">LS64_009025</name>
</gene>
<feature type="transmembrane region" description="Helical" evidence="2">
    <location>
        <begin position="6"/>
        <end position="22"/>
    </location>
</feature>
<sequence length="157" mass="18741">MKKFAIVLAVEAVLYVLIYAYYQNYEKKLDSKKVTDFITFKHIESMKLARNDRYNSKDYKEDFLKTYKDSQNKDLILYPNSREISSDDLQNLQDEDLLLAPPKPKEKEPSELLKDETSRNEKWKGLYKYPTPDEWNRGIPYLNDDPAIMDMRRFHGN</sequence>
<reference evidence="4" key="3">
    <citation type="submission" date="2018-04" db="EMBL/GenBank/DDBJ databases">
        <authorList>
            <person name="Sheh A."/>
            <person name="Shen Z."/>
            <person name="Mannion A.J."/>
            <person name="Fox J.G."/>
        </authorList>
    </citation>
    <scope>NUCLEOTIDE SEQUENCE</scope>
    <source>
        <strain evidence="4">MIT 97-6194</strain>
    </source>
</reference>
<reference evidence="3 6" key="4">
    <citation type="submission" date="2019-12" db="EMBL/GenBank/DDBJ databases">
        <title>Multi-Generational Helicobacter saguini Isolates.</title>
        <authorList>
            <person name="Mannion A."/>
            <person name="Shen Z."/>
            <person name="Fox J.G."/>
        </authorList>
    </citation>
    <scope>NUCLEOTIDE SEQUENCE [LARGE SCALE GENOMIC DNA]</scope>
    <source>
        <strain evidence="3">16-048</strain>
        <strain evidence="6">16-048 (F4)</strain>
    </source>
</reference>
<evidence type="ECO:0000256" key="2">
    <source>
        <dbReference type="SAM" id="Phobius"/>
    </source>
</evidence>
<reference evidence="4 5" key="2">
    <citation type="journal article" date="2016" name="Infect. Immun.">
        <title>Helicobacter saguini, a Novel Helicobacter Isolated from Cotton-Top Tamarins with Ulcerative Colitis, Has Proinflammatory Properties and Induces Typhlocolitis and Dysplasia in Gnotobiotic IL-10-/- Mice.</title>
        <authorList>
            <person name="Shen Z."/>
            <person name="Mannion A."/>
            <person name="Whary M.T."/>
            <person name="Muthupalani S."/>
            <person name="Sheh A."/>
            <person name="Feng Y."/>
            <person name="Gong G."/>
            <person name="Vandamme P."/>
            <person name="Holcombe H.R."/>
            <person name="Paster B.J."/>
            <person name="Fox J.G."/>
        </authorList>
    </citation>
    <scope>NUCLEOTIDE SEQUENCE [LARGE SCALE GENOMIC DNA]</scope>
    <source>
        <strain evidence="4 5">MIT 97-6194</strain>
    </source>
</reference>
<dbReference type="Proteomes" id="UP000029714">
    <property type="component" value="Unassembled WGS sequence"/>
</dbReference>
<dbReference type="Proteomes" id="UP000477070">
    <property type="component" value="Unassembled WGS sequence"/>
</dbReference>
<name>A0A347VNF7_9HELI</name>
<comment type="caution">
    <text evidence="4">The sequence shown here is derived from an EMBL/GenBank/DDBJ whole genome shotgun (WGS) entry which is preliminary data.</text>
</comment>
<dbReference type="RefSeq" id="WP_034571430.1">
    <property type="nucleotide sequence ID" value="NZ_JRMP02000015.1"/>
</dbReference>